<feature type="non-terminal residue" evidence="1">
    <location>
        <position position="1"/>
    </location>
</feature>
<evidence type="ECO:0000313" key="2">
    <source>
        <dbReference type="Proteomes" id="UP000823775"/>
    </source>
</evidence>
<comment type="caution">
    <text evidence="1">The sequence shown here is derived from an EMBL/GenBank/DDBJ whole genome shotgun (WGS) entry which is preliminary data.</text>
</comment>
<proteinExistence type="predicted"/>
<dbReference type="Proteomes" id="UP000823775">
    <property type="component" value="Unassembled WGS sequence"/>
</dbReference>
<keyword evidence="2" id="KW-1185">Reference proteome</keyword>
<sequence length="142" mass="15948">DYHMRTCLLVDNGVPGLHLPLVAGVLCAMQCSSLVCQVEAIESRVRWLSRWCSPYNVHLQAEDLEETLRVAVLKLYKALGWGYPDSFLFVDIHPTHFGLMEVIPNSAPYRLLFVGITSSRVSLMGPHPCMMSRPSLSPLESY</sequence>
<protein>
    <submittedName>
        <fullName evidence="1">Uncharacterized protein</fullName>
    </submittedName>
</protein>
<gene>
    <name evidence="1" type="ORF">HAX54_009339</name>
</gene>
<name>A0ABS8THH6_DATST</name>
<reference evidence="1 2" key="1">
    <citation type="journal article" date="2021" name="BMC Genomics">
        <title>Datura genome reveals duplications of psychoactive alkaloid biosynthetic genes and high mutation rate following tissue culture.</title>
        <authorList>
            <person name="Rajewski A."/>
            <person name="Carter-House D."/>
            <person name="Stajich J."/>
            <person name="Litt A."/>
        </authorList>
    </citation>
    <scope>NUCLEOTIDE SEQUENCE [LARGE SCALE GENOMIC DNA]</scope>
    <source>
        <strain evidence="1">AR-01</strain>
    </source>
</reference>
<accession>A0ABS8THH6</accession>
<dbReference type="EMBL" id="JACEIK010001506">
    <property type="protein sequence ID" value="MCD7469922.1"/>
    <property type="molecule type" value="Genomic_DNA"/>
</dbReference>
<evidence type="ECO:0000313" key="1">
    <source>
        <dbReference type="EMBL" id="MCD7469922.1"/>
    </source>
</evidence>
<organism evidence="1 2">
    <name type="scientific">Datura stramonium</name>
    <name type="common">Jimsonweed</name>
    <name type="synonym">Common thornapple</name>
    <dbReference type="NCBI Taxonomy" id="4076"/>
    <lineage>
        <taxon>Eukaryota</taxon>
        <taxon>Viridiplantae</taxon>
        <taxon>Streptophyta</taxon>
        <taxon>Embryophyta</taxon>
        <taxon>Tracheophyta</taxon>
        <taxon>Spermatophyta</taxon>
        <taxon>Magnoliopsida</taxon>
        <taxon>eudicotyledons</taxon>
        <taxon>Gunneridae</taxon>
        <taxon>Pentapetalae</taxon>
        <taxon>asterids</taxon>
        <taxon>lamiids</taxon>
        <taxon>Solanales</taxon>
        <taxon>Solanaceae</taxon>
        <taxon>Solanoideae</taxon>
        <taxon>Datureae</taxon>
        <taxon>Datura</taxon>
    </lineage>
</organism>